<dbReference type="EMBL" id="JAGIKZ010000011">
    <property type="protein sequence ID" value="MBP2241717.1"/>
    <property type="molecule type" value="Genomic_DNA"/>
</dbReference>
<evidence type="ECO:0000313" key="2">
    <source>
        <dbReference type="Proteomes" id="UP001519293"/>
    </source>
</evidence>
<dbReference type="Proteomes" id="UP001519293">
    <property type="component" value="Unassembled WGS sequence"/>
</dbReference>
<reference evidence="1 2" key="1">
    <citation type="submission" date="2021-03" db="EMBL/GenBank/DDBJ databases">
        <title>Genomic Encyclopedia of Type Strains, Phase IV (KMG-IV): sequencing the most valuable type-strain genomes for metagenomic binning, comparative biology and taxonomic classification.</title>
        <authorList>
            <person name="Goeker M."/>
        </authorList>
    </citation>
    <scope>NUCLEOTIDE SEQUENCE [LARGE SCALE GENOMIC DNA]</scope>
    <source>
        <strain evidence="1 2">DSM 26675</strain>
    </source>
</reference>
<organism evidence="1 2">
    <name type="scientific">Cytobacillus eiseniae</name>
    <dbReference type="NCBI Taxonomy" id="762947"/>
    <lineage>
        <taxon>Bacteria</taxon>
        <taxon>Bacillati</taxon>
        <taxon>Bacillota</taxon>
        <taxon>Bacilli</taxon>
        <taxon>Bacillales</taxon>
        <taxon>Bacillaceae</taxon>
        <taxon>Cytobacillus</taxon>
    </lineage>
</organism>
<sequence>MDIRCPECGIYFDYADEVVLDEANTLTHTSCYSNAISFKKDSGKTMDILQKYPFFHKSSPVN</sequence>
<protein>
    <submittedName>
        <fullName evidence="1">Uncharacterized protein</fullName>
    </submittedName>
</protein>
<keyword evidence="2" id="KW-1185">Reference proteome</keyword>
<proteinExistence type="predicted"/>
<comment type="caution">
    <text evidence="1">The sequence shown here is derived from an EMBL/GenBank/DDBJ whole genome shotgun (WGS) entry which is preliminary data.</text>
</comment>
<accession>A0ABS4RFN4</accession>
<name>A0ABS4RFN4_9BACI</name>
<evidence type="ECO:0000313" key="1">
    <source>
        <dbReference type="EMBL" id="MBP2241717.1"/>
    </source>
</evidence>
<gene>
    <name evidence="1" type="ORF">J2Z40_002289</name>
</gene>